<accession>D8P852</accession>
<dbReference type="EMBL" id="FP929003">
    <property type="protein sequence ID" value="CBK43684.1"/>
    <property type="molecule type" value="Genomic_DNA"/>
</dbReference>
<evidence type="ECO:0000313" key="2">
    <source>
        <dbReference type="Proteomes" id="UP000001660"/>
    </source>
</evidence>
<name>D8P852_9BACT</name>
<dbReference type="Proteomes" id="UP000001660">
    <property type="component" value="Chromosome"/>
</dbReference>
<keyword evidence="2" id="KW-1185">Reference proteome</keyword>
<proteinExistence type="predicted"/>
<protein>
    <submittedName>
        <fullName evidence="1">Uncharacterized protein</fullName>
    </submittedName>
</protein>
<gene>
    <name evidence="1" type="ORF">NIDE4015</name>
</gene>
<organism evidence="1 2">
    <name type="scientific">Nitrospira defluvii</name>
    <dbReference type="NCBI Taxonomy" id="330214"/>
    <lineage>
        <taxon>Bacteria</taxon>
        <taxon>Pseudomonadati</taxon>
        <taxon>Nitrospirota</taxon>
        <taxon>Nitrospiria</taxon>
        <taxon>Nitrospirales</taxon>
        <taxon>Nitrospiraceae</taxon>
        <taxon>Nitrospira</taxon>
    </lineage>
</organism>
<reference evidence="1 2" key="1">
    <citation type="journal article" date="2010" name="Proc. Natl. Acad. Sci. U.S.A.">
        <title>A Nitrospira metagenome illuminates the physiology and evolution of globally important nitrite-oxidizing bacteria.</title>
        <authorList>
            <person name="Lucker S."/>
            <person name="Wagner M."/>
            <person name="Maixner F."/>
            <person name="Pelletier E."/>
            <person name="Koch H."/>
            <person name="Vacherie B."/>
            <person name="Rattei T."/>
            <person name="Sinninghe Damste J."/>
            <person name="Spieck E."/>
            <person name="Le Paslier D."/>
            <person name="Daims H."/>
        </authorList>
    </citation>
    <scope>NUCLEOTIDE SEQUENCE [LARGE SCALE GENOMIC DNA]</scope>
</reference>
<sequence length="46" mass="6006">MKRAWFYHRTAGWEKRAWRLRLWQVDFPWIDRKDYLRIKLLWKADV</sequence>
<dbReference type="HOGENOM" id="CLU_3181506_0_0_0"/>
<dbReference type="STRING" id="330214.NIDE4015"/>
<evidence type="ECO:0000313" key="1">
    <source>
        <dbReference type="EMBL" id="CBK43684.1"/>
    </source>
</evidence>
<dbReference type="KEGG" id="nde:NIDE4015"/>
<dbReference type="AlphaFoldDB" id="D8P852"/>